<keyword evidence="1" id="KW-0472">Membrane</keyword>
<comment type="caution">
    <text evidence="2">The sequence shown here is derived from an EMBL/GenBank/DDBJ whole genome shotgun (WGS) entry which is preliminary data.</text>
</comment>
<evidence type="ECO:0000313" key="3">
    <source>
        <dbReference type="Proteomes" id="UP000177785"/>
    </source>
</evidence>
<reference evidence="2 3" key="1">
    <citation type="journal article" date="2016" name="Nat. Commun.">
        <title>Thousands of microbial genomes shed light on interconnected biogeochemical processes in an aquifer system.</title>
        <authorList>
            <person name="Anantharaman K."/>
            <person name="Brown C.T."/>
            <person name="Hug L.A."/>
            <person name="Sharon I."/>
            <person name="Castelle C.J."/>
            <person name="Probst A.J."/>
            <person name="Thomas B.C."/>
            <person name="Singh A."/>
            <person name="Wilkins M.J."/>
            <person name="Karaoz U."/>
            <person name="Brodie E.L."/>
            <person name="Williams K.H."/>
            <person name="Hubbard S.S."/>
            <person name="Banfield J.F."/>
        </authorList>
    </citation>
    <scope>NUCLEOTIDE SEQUENCE [LARGE SCALE GENOMIC DNA]</scope>
</reference>
<keyword evidence="1" id="KW-0812">Transmembrane</keyword>
<keyword evidence="1" id="KW-1133">Transmembrane helix</keyword>
<gene>
    <name evidence="2" type="ORF">A2756_02625</name>
</gene>
<accession>A0A1G2G6A5</accession>
<feature type="transmembrane region" description="Helical" evidence="1">
    <location>
        <begin position="38"/>
        <end position="56"/>
    </location>
</feature>
<proteinExistence type="predicted"/>
<protein>
    <submittedName>
        <fullName evidence="2">Uncharacterized protein</fullName>
    </submittedName>
</protein>
<dbReference type="EMBL" id="MHNL01000005">
    <property type="protein sequence ID" value="OGZ45779.1"/>
    <property type="molecule type" value="Genomic_DNA"/>
</dbReference>
<evidence type="ECO:0000256" key="1">
    <source>
        <dbReference type="SAM" id="Phobius"/>
    </source>
</evidence>
<dbReference type="AlphaFoldDB" id="A0A1G2G6A5"/>
<organism evidence="2 3">
    <name type="scientific">Candidatus Ryanbacteria bacterium RIFCSPHIGHO2_01_FULL_48_27</name>
    <dbReference type="NCBI Taxonomy" id="1802115"/>
    <lineage>
        <taxon>Bacteria</taxon>
        <taxon>Candidatus Ryaniibacteriota</taxon>
    </lineage>
</organism>
<dbReference type="STRING" id="1802115.A2756_02625"/>
<name>A0A1G2G6A5_9BACT</name>
<sequence>MQLFKTRTFRWWEVGLIKLCLISLGIIVAYYWGGYLFGMMWLWWALFVATGIYFILKLIREE</sequence>
<evidence type="ECO:0000313" key="2">
    <source>
        <dbReference type="EMBL" id="OGZ45779.1"/>
    </source>
</evidence>
<dbReference type="Proteomes" id="UP000177785">
    <property type="component" value="Unassembled WGS sequence"/>
</dbReference>
<feature type="transmembrane region" description="Helical" evidence="1">
    <location>
        <begin position="12"/>
        <end position="32"/>
    </location>
</feature>